<feature type="transmembrane region" description="Helical" evidence="10">
    <location>
        <begin position="23"/>
        <end position="47"/>
    </location>
</feature>
<organism evidence="11">
    <name type="scientific">mine drainage metagenome</name>
    <dbReference type="NCBI Taxonomy" id="410659"/>
    <lineage>
        <taxon>unclassified sequences</taxon>
        <taxon>metagenomes</taxon>
        <taxon>ecological metagenomes</taxon>
    </lineage>
</organism>
<dbReference type="SMART" id="SM01207">
    <property type="entry name" value="G3P_acyltransf"/>
    <property type="match status" value="1"/>
</dbReference>
<dbReference type="InterPro" id="IPR003811">
    <property type="entry name" value="G3P_acylTferase_PlsY"/>
</dbReference>
<keyword evidence="4 10" id="KW-0812">Transmembrane</keyword>
<evidence type="ECO:0000256" key="4">
    <source>
        <dbReference type="ARBA" id="ARBA00022692"/>
    </source>
</evidence>
<name>T0Y6M5_9ZZZZ</name>
<evidence type="ECO:0000256" key="1">
    <source>
        <dbReference type="ARBA" id="ARBA00022475"/>
    </source>
</evidence>
<feature type="transmembrane region" description="Helical" evidence="10">
    <location>
        <begin position="79"/>
        <end position="96"/>
    </location>
</feature>
<evidence type="ECO:0000256" key="5">
    <source>
        <dbReference type="ARBA" id="ARBA00022989"/>
    </source>
</evidence>
<keyword evidence="9" id="KW-1208">Phospholipid metabolism</keyword>
<accession>T0Y6M5</accession>
<proteinExistence type="predicted"/>
<keyword evidence="7 10" id="KW-0472">Membrane</keyword>
<dbReference type="EMBL" id="AUZZ01010148">
    <property type="protein sequence ID" value="EQD30781.1"/>
    <property type="molecule type" value="Genomic_DNA"/>
</dbReference>
<evidence type="ECO:0000313" key="11">
    <source>
        <dbReference type="EMBL" id="EQD30781.1"/>
    </source>
</evidence>
<keyword evidence="5 10" id="KW-1133">Transmembrane helix</keyword>
<evidence type="ECO:0000256" key="7">
    <source>
        <dbReference type="ARBA" id="ARBA00023136"/>
    </source>
</evidence>
<keyword evidence="11" id="KW-0012">Acyltransferase</keyword>
<feature type="transmembrane region" description="Helical" evidence="10">
    <location>
        <begin position="54"/>
        <end position="73"/>
    </location>
</feature>
<evidence type="ECO:0000256" key="9">
    <source>
        <dbReference type="ARBA" id="ARBA00023264"/>
    </source>
</evidence>
<keyword evidence="2" id="KW-0444">Lipid biosynthesis</keyword>
<evidence type="ECO:0000256" key="3">
    <source>
        <dbReference type="ARBA" id="ARBA00022679"/>
    </source>
</evidence>
<keyword evidence="3 11" id="KW-0808">Transferase</keyword>
<keyword evidence="1" id="KW-1003">Cell membrane</keyword>
<comment type="caution">
    <text evidence="11">The sequence shown here is derived from an EMBL/GenBank/DDBJ whole genome shotgun (WGS) entry which is preliminary data.</text>
</comment>
<sequence>TVLAAVLGHLFPVFSRFRGGKGVATFLGGALALAPPLFVFVVLAWAIAFYGTGYVAIASLFGALTFAVLAWIWPGSWSPVLLGGFGVLCLLILLWTHRANLKRLRDGVEHRFHTNRHTS</sequence>
<dbReference type="Pfam" id="PF02660">
    <property type="entry name" value="G3P_acyltransf"/>
    <property type="match status" value="1"/>
</dbReference>
<dbReference type="GO" id="GO:0043772">
    <property type="term" value="F:acyl-phosphate glycerol-3-phosphate acyltransferase activity"/>
    <property type="evidence" value="ECO:0007669"/>
    <property type="project" value="InterPro"/>
</dbReference>
<reference evidence="11" key="1">
    <citation type="submission" date="2013-08" db="EMBL/GenBank/DDBJ databases">
        <authorList>
            <person name="Mendez C."/>
            <person name="Richter M."/>
            <person name="Ferrer M."/>
            <person name="Sanchez J."/>
        </authorList>
    </citation>
    <scope>NUCLEOTIDE SEQUENCE</scope>
</reference>
<dbReference type="PANTHER" id="PTHR30309:SF0">
    <property type="entry name" value="GLYCEROL-3-PHOSPHATE ACYLTRANSFERASE-RELATED"/>
    <property type="match status" value="1"/>
</dbReference>
<dbReference type="PANTHER" id="PTHR30309">
    <property type="entry name" value="INNER MEMBRANE PROTEIN YGIH"/>
    <property type="match status" value="1"/>
</dbReference>
<dbReference type="GO" id="GO:0005886">
    <property type="term" value="C:plasma membrane"/>
    <property type="evidence" value="ECO:0007669"/>
    <property type="project" value="InterPro"/>
</dbReference>
<reference evidence="11" key="2">
    <citation type="journal article" date="2014" name="ISME J.">
        <title>Microbial stratification in low pH oxic and suboxic macroscopic growths along an acid mine drainage.</title>
        <authorList>
            <person name="Mendez-Garcia C."/>
            <person name="Mesa V."/>
            <person name="Sprenger R.R."/>
            <person name="Richter M."/>
            <person name="Diez M.S."/>
            <person name="Solano J."/>
            <person name="Bargiela R."/>
            <person name="Golyshina O.V."/>
            <person name="Manteca A."/>
            <person name="Ramos J.L."/>
            <person name="Gallego J.R."/>
            <person name="Llorente I."/>
            <person name="Martins Dos Santos V.A."/>
            <person name="Jensen O.N."/>
            <person name="Pelaez A.I."/>
            <person name="Sanchez J."/>
            <person name="Ferrer M."/>
        </authorList>
    </citation>
    <scope>NUCLEOTIDE SEQUENCE</scope>
</reference>
<protein>
    <submittedName>
        <fullName evidence="11">Glycerol-3-phosphate acyltransferase PlsY</fullName>
    </submittedName>
</protein>
<dbReference type="AlphaFoldDB" id="T0Y6M5"/>
<feature type="non-terminal residue" evidence="11">
    <location>
        <position position="1"/>
    </location>
</feature>
<dbReference type="GO" id="GO:0008654">
    <property type="term" value="P:phospholipid biosynthetic process"/>
    <property type="evidence" value="ECO:0007669"/>
    <property type="project" value="UniProtKB-KW"/>
</dbReference>
<evidence type="ECO:0000256" key="10">
    <source>
        <dbReference type="SAM" id="Phobius"/>
    </source>
</evidence>
<gene>
    <name evidence="11" type="ORF">B2A_13998</name>
</gene>
<keyword evidence="6" id="KW-0443">Lipid metabolism</keyword>
<keyword evidence="8" id="KW-0594">Phospholipid biosynthesis</keyword>
<evidence type="ECO:0000256" key="6">
    <source>
        <dbReference type="ARBA" id="ARBA00023098"/>
    </source>
</evidence>
<evidence type="ECO:0000256" key="8">
    <source>
        <dbReference type="ARBA" id="ARBA00023209"/>
    </source>
</evidence>
<evidence type="ECO:0000256" key="2">
    <source>
        <dbReference type="ARBA" id="ARBA00022516"/>
    </source>
</evidence>